<dbReference type="InterPro" id="IPR008969">
    <property type="entry name" value="CarboxyPept-like_regulatory"/>
</dbReference>
<dbReference type="Proteomes" id="UP001221558">
    <property type="component" value="Chromosome"/>
</dbReference>
<keyword evidence="3 8" id="KW-1134">Transmembrane beta strand</keyword>
<name>A0ABY7WLI9_9SPHI</name>
<evidence type="ECO:0000313" key="12">
    <source>
        <dbReference type="Proteomes" id="UP001221558"/>
    </source>
</evidence>
<dbReference type="PANTHER" id="PTHR30069">
    <property type="entry name" value="TONB-DEPENDENT OUTER MEMBRANE RECEPTOR"/>
    <property type="match status" value="1"/>
</dbReference>
<evidence type="ECO:0000256" key="2">
    <source>
        <dbReference type="ARBA" id="ARBA00022448"/>
    </source>
</evidence>
<evidence type="ECO:0000256" key="7">
    <source>
        <dbReference type="ARBA" id="ARBA00023237"/>
    </source>
</evidence>
<dbReference type="SUPFAM" id="SSF56935">
    <property type="entry name" value="Porins"/>
    <property type="match status" value="1"/>
</dbReference>
<dbReference type="SUPFAM" id="SSF49464">
    <property type="entry name" value="Carboxypeptidase regulatory domain-like"/>
    <property type="match status" value="1"/>
</dbReference>
<evidence type="ECO:0000256" key="8">
    <source>
        <dbReference type="PROSITE-ProRule" id="PRU01360"/>
    </source>
</evidence>
<comment type="subcellular location">
    <subcellularLocation>
        <location evidence="1 8">Cell outer membrane</location>
        <topology evidence="1 8">Multi-pass membrane protein</topology>
    </subcellularLocation>
</comment>
<dbReference type="PANTHER" id="PTHR30069:SF29">
    <property type="entry name" value="HEMOGLOBIN AND HEMOGLOBIN-HAPTOGLOBIN-BINDING PROTEIN 1-RELATED"/>
    <property type="match status" value="1"/>
</dbReference>
<evidence type="ECO:0000256" key="4">
    <source>
        <dbReference type="ARBA" id="ARBA00022692"/>
    </source>
</evidence>
<feature type="domain" description="TonB-dependent receptor plug" evidence="10">
    <location>
        <begin position="125"/>
        <end position="225"/>
    </location>
</feature>
<keyword evidence="11" id="KW-0675">Receptor</keyword>
<dbReference type="Pfam" id="PF07715">
    <property type="entry name" value="Plug"/>
    <property type="match status" value="1"/>
</dbReference>
<gene>
    <name evidence="11" type="ORF">PQ465_18130</name>
</gene>
<feature type="chain" id="PRO_5046408506" evidence="9">
    <location>
        <begin position="23"/>
        <end position="788"/>
    </location>
</feature>
<evidence type="ECO:0000259" key="10">
    <source>
        <dbReference type="Pfam" id="PF07715"/>
    </source>
</evidence>
<evidence type="ECO:0000256" key="9">
    <source>
        <dbReference type="SAM" id="SignalP"/>
    </source>
</evidence>
<reference evidence="11 12" key="1">
    <citation type="submission" date="2023-02" db="EMBL/GenBank/DDBJ databases">
        <title>Genome sequence of Sphingobacterium sp. KACC 22765.</title>
        <authorList>
            <person name="Kim S."/>
            <person name="Heo J."/>
            <person name="Kwon S.-W."/>
        </authorList>
    </citation>
    <scope>NUCLEOTIDE SEQUENCE [LARGE SCALE GENOMIC DNA]</scope>
    <source>
        <strain evidence="11 12">KACC 22765</strain>
    </source>
</reference>
<evidence type="ECO:0000256" key="5">
    <source>
        <dbReference type="ARBA" id="ARBA00022729"/>
    </source>
</evidence>
<sequence length="788" mass="88905">MKQSNIFFLIICTLLFFSPATAQQNSKTFTGRVLAGGEAVAAATVSIDDQIVHSDDNGYFKFSNISGTTVKIEITVVGLDAFKTRIKLPAETTDPLVFNLQKDDKKIEEVHVLGRTEHQEINRQAYNIVAVDAKALHNTTLDLSHALDRVSGVRVREAGGVGSAINFSLNGFTGNQVKFFIDGIPMDNFGSSFQINNIPINLAERLEVYKGVVPIWLGSDALGGAVNIVTGNGKPNYLDVSYSYGSFNTHRTTINSAVTNSAGWTFQLNAYQNYSDNNYWVNTAISDLETRQFYADARVRRFHDTYRNETVIGQFGVVGKSFADALLVGINLGQNRADIQTGATMETVFGDWFRRGSIVMPTLKYRKKDIVKGLDVYLNANYNLGYEQNIDTVARLYNWLGQYIERTAPAGERSYSMYKFRNNMGVGAAGLNYRINDRHTVSLNNTTTTFDRRGSDELAPFNEAYEQPRKSLKNVLGLSYQYSTDRWNATVFAKDLRQNVRFSEAFTPGGDASQPLQYRELDMQFQAFGYGLAGTYFIQPSLQAKVSFERSYRLPDPYELFGDLINTQGNVSLKPESSNNINLGLSYVKTIAKMHHLHGDINLLFREAKDFIRPDLNPNGTQQVMRNLLDVSNRGIDFSLRYGYHNNFTIGFSGTYQNLRNEVEFEPGSTRVSPVYRDRIPNIPYFYGNGDASYFIHNLAGTGNHLTLTYNLLYVHEFFLAWPSQGGLKNQIPEQFAHDLTATYTLKDGRYNIGLACRNLFDNRLYDNFMLQKPSRAFSIKLRYFINK</sequence>
<comment type="similarity">
    <text evidence="8">Belongs to the TonB-dependent receptor family.</text>
</comment>
<keyword evidence="4 8" id="KW-0812">Transmembrane</keyword>
<dbReference type="InterPro" id="IPR037066">
    <property type="entry name" value="Plug_dom_sf"/>
</dbReference>
<keyword evidence="12" id="KW-1185">Reference proteome</keyword>
<dbReference type="EMBL" id="CP117880">
    <property type="protein sequence ID" value="WDF68204.1"/>
    <property type="molecule type" value="Genomic_DNA"/>
</dbReference>
<proteinExistence type="inferred from homology"/>
<evidence type="ECO:0000256" key="6">
    <source>
        <dbReference type="ARBA" id="ARBA00023136"/>
    </source>
</evidence>
<accession>A0ABY7WLI9</accession>
<protein>
    <submittedName>
        <fullName evidence="11">TonB-dependent receptor</fullName>
    </submittedName>
</protein>
<dbReference type="PROSITE" id="PS52016">
    <property type="entry name" value="TONB_DEPENDENT_REC_3"/>
    <property type="match status" value="1"/>
</dbReference>
<evidence type="ECO:0000256" key="3">
    <source>
        <dbReference type="ARBA" id="ARBA00022452"/>
    </source>
</evidence>
<dbReference type="Gene3D" id="2.170.130.10">
    <property type="entry name" value="TonB-dependent receptor, plug domain"/>
    <property type="match status" value="1"/>
</dbReference>
<organism evidence="11 12">
    <name type="scientific">Sphingobacterium oryzagri</name>
    <dbReference type="NCBI Taxonomy" id="3025669"/>
    <lineage>
        <taxon>Bacteria</taxon>
        <taxon>Pseudomonadati</taxon>
        <taxon>Bacteroidota</taxon>
        <taxon>Sphingobacteriia</taxon>
        <taxon>Sphingobacteriales</taxon>
        <taxon>Sphingobacteriaceae</taxon>
        <taxon>Sphingobacterium</taxon>
    </lineage>
</organism>
<dbReference type="Pfam" id="PF13715">
    <property type="entry name" value="CarbopepD_reg_2"/>
    <property type="match status" value="1"/>
</dbReference>
<evidence type="ECO:0000256" key="1">
    <source>
        <dbReference type="ARBA" id="ARBA00004571"/>
    </source>
</evidence>
<feature type="signal peptide" evidence="9">
    <location>
        <begin position="1"/>
        <end position="22"/>
    </location>
</feature>
<keyword evidence="7 8" id="KW-0998">Cell outer membrane</keyword>
<dbReference type="InterPro" id="IPR012910">
    <property type="entry name" value="Plug_dom"/>
</dbReference>
<dbReference type="InterPro" id="IPR036942">
    <property type="entry name" value="Beta-barrel_TonB_sf"/>
</dbReference>
<dbReference type="RefSeq" id="WP_274266937.1">
    <property type="nucleotide sequence ID" value="NZ_CP117880.1"/>
</dbReference>
<dbReference type="Gene3D" id="2.40.170.20">
    <property type="entry name" value="TonB-dependent receptor, beta-barrel domain"/>
    <property type="match status" value="1"/>
</dbReference>
<keyword evidence="6 8" id="KW-0472">Membrane</keyword>
<keyword evidence="2 8" id="KW-0813">Transport</keyword>
<dbReference type="InterPro" id="IPR039426">
    <property type="entry name" value="TonB-dep_rcpt-like"/>
</dbReference>
<keyword evidence="5 9" id="KW-0732">Signal</keyword>
<evidence type="ECO:0000313" key="11">
    <source>
        <dbReference type="EMBL" id="WDF68204.1"/>
    </source>
</evidence>